<protein>
    <submittedName>
        <fullName evidence="1">Uncharacterized protein</fullName>
    </submittedName>
</protein>
<reference evidence="1" key="1">
    <citation type="submission" date="2020-08" db="EMBL/GenBank/DDBJ databases">
        <authorList>
            <person name="Uke A."/>
            <person name="Chhe C."/>
            <person name="Baramee S."/>
            <person name="Kosugi A."/>
        </authorList>
    </citation>
    <scope>NUCLEOTIDE SEQUENCE</scope>
    <source>
        <strain evidence="1">DA-C8</strain>
    </source>
</reference>
<reference evidence="1" key="2">
    <citation type="journal article" date="2021" name="Data Brief">
        <title>Draft genome sequence data of the facultative, thermophilic, xylanolytic bacterium Paenibacillus sp. strain DA-C8.</title>
        <authorList>
            <person name="Chhe C."/>
            <person name="Uke A."/>
            <person name="Baramee S."/>
            <person name="Ungkulpasvich U."/>
            <person name="Tachaapaikoon C."/>
            <person name="Pason P."/>
            <person name="Waeonukul R."/>
            <person name="Ratanakhanokchai K."/>
            <person name="Kosugi A."/>
        </authorList>
    </citation>
    <scope>NUCLEOTIDE SEQUENCE</scope>
    <source>
        <strain evidence="1">DA-C8</strain>
    </source>
</reference>
<evidence type="ECO:0000313" key="1">
    <source>
        <dbReference type="EMBL" id="GFR38718.1"/>
    </source>
</evidence>
<name>A0A916QGR4_9BACL</name>
<comment type="caution">
    <text evidence="1">The sequence shown here is derived from an EMBL/GenBank/DDBJ whole genome shotgun (WGS) entry which is preliminary data.</text>
</comment>
<organism evidence="1 2">
    <name type="scientific">Insulibacter thermoxylanivorax</name>
    <dbReference type="NCBI Taxonomy" id="2749268"/>
    <lineage>
        <taxon>Bacteria</taxon>
        <taxon>Bacillati</taxon>
        <taxon>Bacillota</taxon>
        <taxon>Bacilli</taxon>
        <taxon>Bacillales</taxon>
        <taxon>Paenibacillaceae</taxon>
        <taxon>Insulibacter</taxon>
    </lineage>
</organism>
<keyword evidence="2" id="KW-1185">Reference proteome</keyword>
<dbReference type="Proteomes" id="UP000654993">
    <property type="component" value="Unassembled WGS sequence"/>
</dbReference>
<gene>
    <name evidence="1" type="ORF">PRECH8_20140</name>
</gene>
<dbReference type="AlphaFoldDB" id="A0A916QGR4"/>
<evidence type="ECO:0000313" key="2">
    <source>
        <dbReference type="Proteomes" id="UP000654993"/>
    </source>
</evidence>
<dbReference type="EMBL" id="BMAQ01000023">
    <property type="protein sequence ID" value="GFR38718.1"/>
    <property type="molecule type" value="Genomic_DNA"/>
</dbReference>
<sequence length="57" mass="6509">MILKPYCLEYEGSFIFFDTFEEADQHASELIASDSLPKAALIWEGGELKCAYYIIDI</sequence>
<proteinExistence type="predicted"/>
<accession>A0A916QGR4</accession>
<dbReference type="RefSeq" id="WP_200966954.1">
    <property type="nucleotide sequence ID" value="NZ_BMAQ01000023.1"/>
</dbReference>